<gene>
    <name evidence="2" type="ORF">HannXRQ_Chr01g0008931</name>
    <name evidence="1" type="ORF">HanXRQr2_Chr01g0012501</name>
</gene>
<dbReference type="InParanoid" id="A0A251VLT8"/>
<name>A0A251VLT8_HELAN</name>
<protein>
    <submittedName>
        <fullName evidence="2">Uncharacterized protein</fullName>
    </submittedName>
</protein>
<proteinExistence type="predicted"/>
<dbReference type="AlphaFoldDB" id="A0A251VLT8"/>
<reference evidence="1 3" key="1">
    <citation type="journal article" date="2017" name="Nature">
        <title>The sunflower genome provides insights into oil metabolism, flowering and Asterid evolution.</title>
        <authorList>
            <person name="Badouin H."/>
            <person name="Gouzy J."/>
            <person name="Grassa C.J."/>
            <person name="Murat F."/>
            <person name="Staton S.E."/>
            <person name="Cottret L."/>
            <person name="Lelandais-Briere C."/>
            <person name="Owens G.L."/>
            <person name="Carrere S."/>
            <person name="Mayjonade B."/>
            <person name="Legrand L."/>
            <person name="Gill N."/>
            <person name="Kane N.C."/>
            <person name="Bowers J.E."/>
            <person name="Hubner S."/>
            <person name="Bellec A."/>
            <person name="Berard A."/>
            <person name="Berges H."/>
            <person name="Blanchet N."/>
            <person name="Boniface M.C."/>
            <person name="Brunel D."/>
            <person name="Catrice O."/>
            <person name="Chaidir N."/>
            <person name="Claudel C."/>
            <person name="Donnadieu C."/>
            <person name="Faraut T."/>
            <person name="Fievet G."/>
            <person name="Helmstetter N."/>
            <person name="King M."/>
            <person name="Knapp S.J."/>
            <person name="Lai Z."/>
            <person name="Le Paslier M.C."/>
            <person name="Lippi Y."/>
            <person name="Lorenzon L."/>
            <person name="Mandel J.R."/>
            <person name="Marage G."/>
            <person name="Marchand G."/>
            <person name="Marquand E."/>
            <person name="Bret-Mestries E."/>
            <person name="Morien E."/>
            <person name="Nambeesan S."/>
            <person name="Nguyen T."/>
            <person name="Pegot-Espagnet P."/>
            <person name="Pouilly N."/>
            <person name="Raftis F."/>
            <person name="Sallet E."/>
            <person name="Schiex T."/>
            <person name="Thomas J."/>
            <person name="Vandecasteele C."/>
            <person name="Vares D."/>
            <person name="Vear F."/>
            <person name="Vautrin S."/>
            <person name="Crespi M."/>
            <person name="Mangin B."/>
            <person name="Burke J.M."/>
            <person name="Salse J."/>
            <person name="Munos S."/>
            <person name="Vincourt P."/>
            <person name="Rieseberg L.H."/>
            <person name="Langlade N.B."/>
        </authorList>
    </citation>
    <scope>NUCLEOTIDE SEQUENCE [LARGE SCALE GENOMIC DNA]</scope>
    <source>
        <strain evidence="3">cv. SF193</strain>
        <tissue evidence="1">Leaves</tissue>
    </source>
</reference>
<organism evidence="2 3">
    <name type="scientific">Helianthus annuus</name>
    <name type="common">Common sunflower</name>
    <dbReference type="NCBI Taxonomy" id="4232"/>
    <lineage>
        <taxon>Eukaryota</taxon>
        <taxon>Viridiplantae</taxon>
        <taxon>Streptophyta</taxon>
        <taxon>Embryophyta</taxon>
        <taxon>Tracheophyta</taxon>
        <taxon>Spermatophyta</taxon>
        <taxon>Magnoliopsida</taxon>
        <taxon>eudicotyledons</taxon>
        <taxon>Gunneridae</taxon>
        <taxon>Pentapetalae</taxon>
        <taxon>asterids</taxon>
        <taxon>campanulids</taxon>
        <taxon>Asterales</taxon>
        <taxon>Asteraceae</taxon>
        <taxon>Asteroideae</taxon>
        <taxon>Heliantheae alliance</taxon>
        <taxon>Heliantheae</taxon>
        <taxon>Helianthus</taxon>
    </lineage>
</organism>
<dbReference type="EMBL" id="MNCJ02000316">
    <property type="protein sequence ID" value="KAF5821315.1"/>
    <property type="molecule type" value="Genomic_DNA"/>
</dbReference>
<evidence type="ECO:0000313" key="3">
    <source>
        <dbReference type="Proteomes" id="UP000215914"/>
    </source>
</evidence>
<dbReference type="Proteomes" id="UP000215914">
    <property type="component" value="Chromosome 1"/>
</dbReference>
<accession>A0A251VLT8</accession>
<sequence>MVQFMSLQNANRKFSDTEYAGIYFVIGSVHASSGDSSCGYQKSLSRPLLLVPLRSGSCF</sequence>
<evidence type="ECO:0000313" key="1">
    <source>
        <dbReference type="EMBL" id="KAF5821315.1"/>
    </source>
</evidence>
<keyword evidence="3" id="KW-1185">Reference proteome</keyword>
<dbReference type="EMBL" id="CM007890">
    <property type="protein sequence ID" value="OTG36560.1"/>
    <property type="molecule type" value="Genomic_DNA"/>
</dbReference>
<reference evidence="2" key="2">
    <citation type="submission" date="2017-02" db="EMBL/GenBank/DDBJ databases">
        <title>Sunflower complete genome.</title>
        <authorList>
            <person name="Langlade N."/>
            <person name="Munos S."/>
        </authorList>
    </citation>
    <scope>NUCLEOTIDE SEQUENCE [LARGE SCALE GENOMIC DNA]</scope>
    <source>
        <tissue evidence="2">Leaves</tissue>
    </source>
</reference>
<reference evidence="1" key="3">
    <citation type="submission" date="2020-06" db="EMBL/GenBank/DDBJ databases">
        <title>Helianthus annuus Genome sequencing and assembly Release 2.</title>
        <authorList>
            <person name="Gouzy J."/>
            <person name="Langlade N."/>
            <person name="Munos S."/>
        </authorList>
    </citation>
    <scope>NUCLEOTIDE SEQUENCE</scope>
    <source>
        <tissue evidence="1">Leaves</tissue>
    </source>
</reference>
<evidence type="ECO:0000313" key="2">
    <source>
        <dbReference type="EMBL" id="OTG36560.1"/>
    </source>
</evidence>
<dbReference type="Gramene" id="mRNA:HanXRQr2_Chr01g0012501">
    <property type="protein sequence ID" value="mRNA:HanXRQr2_Chr01g0012501"/>
    <property type="gene ID" value="HanXRQr2_Chr01g0012501"/>
</dbReference>